<dbReference type="EMBL" id="FRFE01000002">
    <property type="protein sequence ID" value="SHO43610.1"/>
    <property type="molecule type" value="Genomic_DNA"/>
</dbReference>
<sequence>MKFQQEPLFYAEIRQEGYHIYNLENAETPNYYPDDLQDYPGVSMRELQEGDIITIRVYFGVGSGEEMQVDSGYVDLRVEHVDLDKVVAEIVSELPDEYALSLGDSIDVFAEEILCINDIQ</sequence>
<dbReference type="RefSeq" id="WP_073611815.1">
    <property type="nucleotide sequence ID" value="NZ_FRFE01000002.1"/>
</dbReference>
<keyword evidence="2" id="KW-1185">Reference proteome</keyword>
<protein>
    <submittedName>
        <fullName evidence="1">Uncharacterized protein</fullName>
    </submittedName>
</protein>
<evidence type="ECO:0000313" key="2">
    <source>
        <dbReference type="Proteomes" id="UP000184603"/>
    </source>
</evidence>
<accession>A0A1M7XXF3</accession>
<dbReference type="Proteomes" id="UP000184603">
    <property type="component" value="Unassembled WGS sequence"/>
</dbReference>
<dbReference type="STRING" id="1121416.SAMN02745220_00441"/>
<reference evidence="1 2" key="1">
    <citation type="submission" date="2016-12" db="EMBL/GenBank/DDBJ databases">
        <authorList>
            <person name="Song W.-J."/>
            <person name="Kurnit D.M."/>
        </authorList>
    </citation>
    <scope>NUCLEOTIDE SEQUENCE [LARGE SCALE GENOMIC DNA]</scope>
    <source>
        <strain evidence="1 2">DSM 18488</strain>
    </source>
</reference>
<proteinExistence type="predicted"/>
<gene>
    <name evidence="1" type="ORF">SAMN02745220_00441</name>
</gene>
<name>A0A1M7XXF3_9BACT</name>
<organism evidence="1 2">
    <name type="scientific">Desulfopila aestuarii DSM 18488</name>
    <dbReference type="NCBI Taxonomy" id="1121416"/>
    <lineage>
        <taxon>Bacteria</taxon>
        <taxon>Pseudomonadati</taxon>
        <taxon>Thermodesulfobacteriota</taxon>
        <taxon>Desulfobulbia</taxon>
        <taxon>Desulfobulbales</taxon>
        <taxon>Desulfocapsaceae</taxon>
        <taxon>Desulfopila</taxon>
    </lineage>
</organism>
<evidence type="ECO:0000313" key="1">
    <source>
        <dbReference type="EMBL" id="SHO43610.1"/>
    </source>
</evidence>
<dbReference type="AlphaFoldDB" id="A0A1M7XXF3"/>